<keyword evidence="2" id="KW-1185">Reference proteome</keyword>
<proteinExistence type="predicted"/>
<accession>A0A5J5DA59</accession>
<dbReference type="EMBL" id="VOFY01000008">
    <property type="protein sequence ID" value="KAA8590344.1"/>
    <property type="molecule type" value="Genomic_DNA"/>
</dbReference>
<dbReference type="AlphaFoldDB" id="A0A5J5DA59"/>
<dbReference type="Proteomes" id="UP000327493">
    <property type="component" value="Chromosome 8"/>
</dbReference>
<evidence type="ECO:0000313" key="2">
    <source>
        <dbReference type="Proteomes" id="UP000327493"/>
    </source>
</evidence>
<gene>
    <name evidence="1" type="ORF">FQN60_014278</name>
</gene>
<organism evidence="1 2">
    <name type="scientific">Etheostoma spectabile</name>
    <name type="common">orangethroat darter</name>
    <dbReference type="NCBI Taxonomy" id="54343"/>
    <lineage>
        <taxon>Eukaryota</taxon>
        <taxon>Metazoa</taxon>
        <taxon>Chordata</taxon>
        <taxon>Craniata</taxon>
        <taxon>Vertebrata</taxon>
        <taxon>Euteleostomi</taxon>
        <taxon>Actinopterygii</taxon>
        <taxon>Neopterygii</taxon>
        <taxon>Teleostei</taxon>
        <taxon>Neoteleostei</taxon>
        <taxon>Acanthomorphata</taxon>
        <taxon>Eupercaria</taxon>
        <taxon>Perciformes</taxon>
        <taxon>Percoidei</taxon>
        <taxon>Percidae</taxon>
        <taxon>Etheostomatinae</taxon>
        <taxon>Etheostoma</taxon>
    </lineage>
</organism>
<reference evidence="1 2" key="1">
    <citation type="submission" date="2019-08" db="EMBL/GenBank/DDBJ databases">
        <title>A chromosome-level genome assembly, high-density linkage maps, and genome scans reveal the genomic architecture of hybrid incompatibilities underlying speciation via character displacement in darters (Percidae: Etheostominae).</title>
        <authorList>
            <person name="Moran R.L."/>
            <person name="Catchen J.M."/>
            <person name="Fuller R.C."/>
        </authorList>
    </citation>
    <scope>NUCLEOTIDE SEQUENCE [LARGE SCALE GENOMIC DNA]</scope>
    <source>
        <strain evidence="1">EspeVRDwgs_2016</strain>
        <tissue evidence="1">Muscle</tissue>
    </source>
</reference>
<protein>
    <submittedName>
        <fullName evidence="1">Uncharacterized protein</fullName>
    </submittedName>
</protein>
<evidence type="ECO:0000313" key="1">
    <source>
        <dbReference type="EMBL" id="KAA8590344.1"/>
    </source>
</evidence>
<sequence length="298" mass="33081">MKLSLSLLVWDQMLRSLGHYACAFVSVNSLTSFSAPSSCLEGELSDIRDQLQFYLDDTLNLEEERGCVFMKGMIIQERAGNSTLGIASSSTRPFTRRAMQGNVLVYKRDDTQLFHRSLQGTLLGQTRFLQLLFLSFCLRDGALLPQPPDGLLVLSGAPLVLQSVLQLMVHVLQLLNPLQVLLQLSGLLGHLLLHLLPYLTITICWYTTSTLCTEHVKMLSPEAVKHGRSCSGPGVQFESQDAFFKLFSLIGRLQFTHPQLQLLLLGLLLQPQLPSLLSSLAVRRWPALAQQAHTGLNG</sequence>
<name>A0A5J5DA59_9PERO</name>
<comment type="caution">
    <text evidence="1">The sequence shown here is derived from an EMBL/GenBank/DDBJ whole genome shotgun (WGS) entry which is preliminary data.</text>
</comment>